<evidence type="ECO:0000256" key="2">
    <source>
        <dbReference type="ARBA" id="ARBA00022729"/>
    </source>
</evidence>
<dbReference type="PANTHER" id="PTHR11575:SF24">
    <property type="entry name" value="5'-NUCLEOTIDASE"/>
    <property type="match status" value="1"/>
</dbReference>
<dbReference type="PROSITE" id="PS00786">
    <property type="entry name" value="5_NUCLEOTIDASE_2"/>
    <property type="match status" value="1"/>
</dbReference>
<evidence type="ECO:0000313" key="7">
    <source>
        <dbReference type="Proteomes" id="UP001597371"/>
    </source>
</evidence>
<evidence type="ECO:0000259" key="4">
    <source>
        <dbReference type="Pfam" id="PF00149"/>
    </source>
</evidence>
<keyword evidence="2 3" id="KW-0732">Signal</keyword>
<reference evidence="7" key="1">
    <citation type="journal article" date="2019" name="Int. J. Syst. Evol. Microbiol.">
        <title>The Global Catalogue of Microorganisms (GCM) 10K type strain sequencing project: providing services to taxonomists for standard genome sequencing and annotation.</title>
        <authorList>
            <consortium name="The Broad Institute Genomics Platform"/>
            <consortium name="The Broad Institute Genome Sequencing Center for Infectious Disease"/>
            <person name="Wu L."/>
            <person name="Ma J."/>
        </authorList>
    </citation>
    <scope>NUCLEOTIDE SEQUENCE [LARGE SCALE GENOMIC DNA]</scope>
    <source>
        <strain evidence="7">ZS-35-S2</strain>
    </source>
</reference>
<organism evidence="6 7">
    <name type="scientific">Aureimonas populi</name>
    <dbReference type="NCBI Taxonomy" id="1701758"/>
    <lineage>
        <taxon>Bacteria</taxon>
        <taxon>Pseudomonadati</taxon>
        <taxon>Pseudomonadota</taxon>
        <taxon>Alphaproteobacteria</taxon>
        <taxon>Hyphomicrobiales</taxon>
        <taxon>Aurantimonadaceae</taxon>
        <taxon>Aureimonas</taxon>
    </lineage>
</organism>
<name>A0ABW5CNJ2_9HYPH</name>
<sequence length="531" mass="55936">MTNRTLAAALSALLAGVALPAQAFELTILHTNDVHDRFEPINASDSACSQEQAAANECFGGVARLATALSQRTAAAANPLVLDAGDWFQGTLFFTQYGGEAAAEMINRLGYHAMAVGNHEFDNGPADLEAFANALDIPLLGANIDPANEPALADGSIEGSTIVEVGGERIGVIGVVAEDTPELATTGEVAFERPAVAIRREVERLEGEGVNKIVLLSHVGYELDKRLAAEIEGIDVIVGGHSQTLLSNDDEDAGGAYPTMVAGPSGAEVPIVQAYSYTKYLGELTVTFDEEGVVTAASGDPILLDASFDEDPEIVARVVELAEPLEEIRARVVASAAGPIDGSRETCRIQECEMGNLVADAMLERTQGQGVQVVIINGGGLRASIDEGEVTQGEILTVLPFLNTLSTFEVSGADLVAALENGVGQVEDGAGRFPQVAGLQYEWTRAAEPGSRIREVRVKDGEEWVAIDPAATYLVASNNFMRNGGDGYDSFVTADNAYDFGPTIDTVVVEYLAAHSGGYEPYTDGRITEVE</sequence>
<dbReference type="InterPro" id="IPR036907">
    <property type="entry name" value="5'-Nucleotdase_C_sf"/>
</dbReference>
<evidence type="ECO:0000313" key="6">
    <source>
        <dbReference type="EMBL" id="MFD2238895.1"/>
    </source>
</evidence>
<dbReference type="Pfam" id="PF00149">
    <property type="entry name" value="Metallophos"/>
    <property type="match status" value="1"/>
</dbReference>
<dbReference type="Gene3D" id="3.60.21.10">
    <property type="match status" value="1"/>
</dbReference>
<dbReference type="Gene3D" id="3.90.780.10">
    <property type="entry name" value="5'-Nucleotidase, C-terminal domain"/>
    <property type="match status" value="1"/>
</dbReference>
<dbReference type="RefSeq" id="WP_209737342.1">
    <property type="nucleotide sequence ID" value="NZ_CP072611.1"/>
</dbReference>
<protein>
    <submittedName>
        <fullName evidence="6">Bifunctional metallophosphatase/5'-nucleotidase</fullName>
    </submittedName>
</protein>
<feature type="domain" description="5'-Nucleotidase C-terminal" evidence="5">
    <location>
        <begin position="333"/>
        <end position="491"/>
    </location>
</feature>
<evidence type="ECO:0000256" key="1">
    <source>
        <dbReference type="ARBA" id="ARBA00006654"/>
    </source>
</evidence>
<dbReference type="SUPFAM" id="SSF56300">
    <property type="entry name" value="Metallo-dependent phosphatases"/>
    <property type="match status" value="1"/>
</dbReference>
<feature type="signal peptide" evidence="3">
    <location>
        <begin position="1"/>
        <end position="23"/>
    </location>
</feature>
<feature type="domain" description="Calcineurin-like phosphoesterase" evidence="4">
    <location>
        <begin position="26"/>
        <end position="242"/>
    </location>
</feature>
<dbReference type="InterPro" id="IPR008334">
    <property type="entry name" value="5'-Nucleotdase_C"/>
</dbReference>
<dbReference type="PRINTS" id="PR01607">
    <property type="entry name" value="APYRASEFAMLY"/>
</dbReference>
<keyword evidence="7" id="KW-1185">Reference proteome</keyword>
<accession>A0ABW5CNJ2</accession>
<dbReference type="InterPro" id="IPR006179">
    <property type="entry name" value="5_nucleotidase/apyrase"/>
</dbReference>
<comment type="caution">
    <text evidence="6">The sequence shown here is derived from an EMBL/GenBank/DDBJ whole genome shotgun (WGS) entry which is preliminary data.</text>
</comment>
<dbReference type="CDD" id="cd07409">
    <property type="entry name" value="MPP_CD73_N"/>
    <property type="match status" value="1"/>
</dbReference>
<evidence type="ECO:0000259" key="5">
    <source>
        <dbReference type="Pfam" id="PF02872"/>
    </source>
</evidence>
<dbReference type="InterPro" id="IPR004843">
    <property type="entry name" value="Calcineurin-like_PHP"/>
</dbReference>
<dbReference type="PANTHER" id="PTHR11575">
    <property type="entry name" value="5'-NUCLEOTIDASE-RELATED"/>
    <property type="match status" value="1"/>
</dbReference>
<dbReference type="SUPFAM" id="SSF55816">
    <property type="entry name" value="5'-nucleotidase (syn. UDP-sugar hydrolase), C-terminal domain"/>
    <property type="match status" value="1"/>
</dbReference>
<keyword evidence="3" id="KW-0547">Nucleotide-binding</keyword>
<dbReference type="InterPro" id="IPR006146">
    <property type="entry name" value="5'-Nucleotdase_CS"/>
</dbReference>
<keyword evidence="3" id="KW-0378">Hydrolase</keyword>
<feature type="chain" id="PRO_5044967369" evidence="3">
    <location>
        <begin position="24"/>
        <end position="531"/>
    </location>
</feature>
<evidence type="ECO:0000256" key="3">
    <source>
        <dbReference type="RuleBase" id="RU362119"/>
    </source>
</evidence>
<proteinExistence type="inferred from homology"/>
<dbReference type="EMBL" id="JBHUIJ010000022">
    <property type="protein sequence ID" value="MFD2238895.1"/>
    <property type="molecule type" value="Genomic_DNA"/>
</dbReference>
<dbReference type="Proteomes" id="UP001597371">
    <property type="component" value="Unassembled WGS sequence"/>
</dbReference>
<gene>
    <name evidence="6" type="ORF">ACFSKQ_15680</name>
</gene>
<dbReference type="Pfam" id="PF02872">
    <property type="entry name" value="5_nucleotid_C"/>
    <property type="match status" value="1"/>
</dbReference>
<comment type="similarity">
    <text evidence="1 3">Belongs to the 5'-nucleotidase family.</text>
</comment>
<dbReference type="InterPro" id="IPR029052">
    <property type="entry name" value="Metallo-depent_PP-like"/>
</dbReference>